<reference evidence="1 2" key="1">
    <citation type="submission" date="2018-10" db="EMBL/GenBank/DDBJ databases">
        <title>Phylogenomics of Brevibacillus.</title>
        <authorList>
            <person name="Dunlap C."/>
        </authorList>
    </citation>
    <scope>NUCLEOTIDE SEQUENCE [LARGE SCALE GENOMIC DNA]</scope>
    <source>
        <strain evidence="1 2">JCM 12215</strain>
    </source>
</reference>
<accession>A0A3M8C1J2</accession>
<dbReference type="EMBL" id="RHHR01000038">
    <property type="protein sequence ID" value="RNB69423.1"/>
    <property type="molecule type" value="Genomic_DNA"/>
</dbReference>
<keyword evidence="2" id="KW-1185">Reference proteome</keyword>
<dbReference type="Proteomes" id="UP000282028">
    <property type="component" value="Unassembled WGS sequence"/>
</dbReference>
<protein>
    <submittedName>
        <fullName evidence="1">Uncharacterized protein</fullName>
    </submittedName>
</protein>
<organism evidence="1 2">
    <name type="scientific">Brevibacillus invocatus</name>
    <dbReference type="NCBI Taxonomy" id="173959"/>
    <lineage>
        <taxon>Bacteria</taxon>
        <taxon>Bacillati</taxon>
        <taxon>Bacillota</taxon>
        <taxon>Bacilli</taxon>
        <taxon>Bacillales</taxon>
        <taxon>Paenibacillaceae</taxon>
        <taxon>Brevibacillus</taxon>
    </lineage>
</organism>
<dbReference type="OrthoDB" id="9792162at2"/>
<evidence type="ECO:0000313" key="2">
    <source>
        <dbReference type="Proteomes" id="UP000282028"/>
    </source>
</evidence>
<evidence type="ECO:0000313" key="1">
    <source>
        <dbReference type="EMBL" id="RNB69423.1"/>
    </source>
</evidence>
<dbReference type="AlphaFoldDB" id="A0A3M8C1J2"/>
<dbReference type="RefSeq" id="WP_122910536.1">
    <property type="nucleotide sequence ID" value="NZ_CBCSBE010000060.1"/>
</dbReference>
<proteinExistence type="predicted"/>
<comment type="caution">
    <text evidence="1">The sequence shown here is derived from an EMBL/GenBank/DDBJ whole genome shotgun (WGS) entry which is preliminary data.</text>
</comment>
<name>A0A3M8C1J2_9BACL</name>
<gene>
    <name evidence="1" type="ORF">EDM52_19045</name>
</gene>
<sequence length="91" mass="10831">MEFIKPKPNLDIKANWKVSEHTKDIVKYYAEYTGYSEDECVDQFLKNILKDEHFIEWIHGKRRNKRALSKVLLLDETEELELDETETSRGA</sequence>